<dbReference type="InterPro" id="IPR027417">
    <property type="entry name" value="P-loop_NTPase"/>
</dbReference>
<dbReference type="InterPro" id="IPR040632">
    <property type="entry name" value="Sulfotransfer_4"/>
</dbReference>
<name>A0A0C9V298_SPHS4</name>
<dbReference type="HOGENOM" id="CLU_2484765_0_0_1"/>
<organism evidence="1 2">
    <name type="scientific">Sphaerobolus stellatus (strain SS14)</name>
    <dbReference type="NCBI Taxonomy" id="990650"/>
    <lineage>
        <taxon>Eukaryota</taxon>
        <taxon>Fungi</taxon>
        <taxon>Dikarya</taxon>
        <taxon>Basidiomycota</taxon>
        <taxon>Agaricomycotina</taxon>
        <taxon>Agaricomycetes</taxon>
        <taxon>Phallomycetidae</taxon>
        <taxon>Geastrales</taxon>
        <taxon>Sphaerobolaceae</taxon>
        <taxon>Sphaerobolus</taxon>
    </lineage>
</organism>
<dbReference type="EMBL" id="KN837238">
    <property type="protein sequence ID" value="KIJ31671.1"/>
    <property type="molecule type" value="Genomic_DNA"/>
</dbReference>
<sequence>MRRWAKAYFEGYHKGRLGTHAKEELLEHNELIQRLIPANQLLVYELGEGWDRLAEFLGVPVPEEPFPHLNESAAFLEEVRDPAEQSS</sequence>
<dbReference type="PANTHER" id="PTHR36978">
    <property type="entry name" value="P-LOOP CONTAINING NUCLEOTIDE TRIPHOSPHATE HYDROLASE"/>
    <property type="match status" value="1"/>
</dbReference>
<gene>
    <name evidence="1" type="ORF">M422DRAFT_266571</name>
</gene>
<proteinExistence type="predicted"/>
<dbReference type="Pfam" id="PF17784">
    <property type="entry name" value="Sulfotransfer_4"/>
    <property type="match status" value="1"/>
</dbReference>
<dbReference type="Gene3D" id="3.40.50.300">
    <property type="entry name" value="P-loop containing nucleotide triphosphate hydrolases"/>
    <property type="match status" value="1"/>
</dbReference>
<dbReference type="AlphaFoldDB" id="A0A0C9V298"/>
<evidence type="ECO:0008006" key="3">
    <source>
        <dbReference type="Google" id="ProtNLM"/>
    </source>
</evidence>
<dbReference type="OrthoDB" id="2832083at2759"/>
<reference evidence="1 2" key="1">
    <citation type="submission" date="2014-06" db="EMBL/GenBank/DDBJ databases">
        <title>Evolutionary Origins and Diversification of the Mycorrhizal Mutualists.</title>
        <authorList>
            <consortium name="DOE Joint Genome Institute"/>
            <consortium name="Mycorrhizal Genomics Consortium"/>
            <person name="Kohler A."/>
            <person name="Kuo A."/>
            <person name="Nagy L.G."/>
            <person name="Floudas D."/>
            <person name="Copeland A."/>
            <person name="Barry K.W."/>
            <person name="Cichocki N."/>
            <person name="Veneault-Fourrey C."/>
            <person name="LaButti K."/>
            <person name="Lindquist E.A."/>
            <person name="Lipzen A."/>
            <person name="Lundell T."/>
            <person name="Morin E."/>
            <person name="Murat C."/>
            <person name="Riley R."/>
            <person name="Ohm R."/>
            <person name="Sun H."/>
            <person name="Tunlid A."/>
            <person name="Henrissat B."/>
            <person name="Grigoriev I.V."/>
            <person name="Hibbett D.S."/>
            <person name="Martin F."/>
        </authorList>
    </citation>
    <scope>NUCLEOTIDE SEQUENCE [LARGE SCALE GENOMIC DNA]</scope>
    <source>
        <strain evidence="1 2">SS14</strain>
    </source>
</reference>
<protein>
    <recommendedName>
        <fullName evidence="3">Protein-tyrosine sulfotransferase</fullName>
    </recommendedName>
</protein>
<evidence type="ECO:0000313" key="2">
    <source>
        <dbReference type="Proteomes" id="UP000054279"/>
    </source>
</evidence>
<dbReference type="Proteomes" id="UP000054279">
    <property type="component" value="Unassembled WGS sequence"/>
</dbReference>
<evidence type="ECO:0000313" key="1">
    <source>
        <dbReference type="EMBL" id="KIJ31671.1"/>
    </source>
</evidence>
<dbReference type="PANTHER" id="PTHR36978:SF4">
    <property type="entry name" value="P-LOOP CONTAINING NUCLEOSIDE TRIPHOSPHATE HYDROLASE PROTEIN"/>
    <property type="match status" value="1"/>
</dbReference>
<accession>A0A0C9V298</accession>
<keyword evidence="2" id="KW-1185">Reference proteome</keyword>